<reference evidence="2" key="1">
    <citation type="submission" date="2018-12" db="EMBL/GenBank/DDBJ databases">
        <title>Singled stranded DNA viruses identified in blackflies (Austrosimulium ungulatum) sampled in New Zealand.</title>
        <authorList>
            <person name="Kraberger S."/>
            <person name="Fontenele R.S."/>
            <person name="Schmidlin K."/>
            <person name="Walters M."/>
            <person name="Varsani A."/>
        </authorList>
    </citation>
    <scope>NUCLEOTIDE SEQUENCE [LARGE SCALE GENOMIC DNA]</scope>
    <source>
        <strain evidence="2">138</strain>
    </source>
</reference>
<keyword evidence="1" id="KW-0175">Coiled coil</keyword>
<organism evidence="2">
    <name type="scientific">Blackfly microvirus SF02</name>
    <dbReference type="NCBI Taxonomy" id="2576452"/>
    <lineage>
        <taxon>Viruses</taxon>
        <taxon>Monodnaviria</taxon>
        <taxon>Sangervirae</taxon>
        <taxon>Phixviricota</taxon>
        <taxon>Malgrandaviricetes</taxon>
        <taxon>Petitvirales</taxon>
        <taxon>Microviridae</taxon>
        <taxon>Microvirus</taxon>
    </lineage>
</organism>
<name>A0A4P8PLW9_9VIRU</name>
<evidence type="ECO:0000256" key="1">
    <source>
        <dbReference type="SAM" id="Coils"/>
    </source>
</evidence>
<dbReference type="Proteomes" id="UP000323765">
    <property type="component" value="Genome"/>
</dbReference>
<feature type="coiled-coil region" evidence="1">
    <location>
        <begin position="87"/>
        <end position="125"/>
    </location>
</feature>
<protein>
    <submittedName>
        <fullName evidence="2">Uncharacterized protein</fullName>
    </submittedName>
</protein>
<evidence type="ECO:0000313" key="2">
    <source>
        <dbReference type="EMBL" id="QCQ84966.1"/>
    </source>
</evidence>
<sequence>MVMATKKLFWRHMYNVADEPKSYEKNFMPSKTIPDQTMSLKILLERFTRGLPLPSASGYGEAQYYGEDEDYMINPSTLDLAEREEILRNNKNRIHDLNNLNKAEQEAIQRAIADAKQKAEEAIQKTKVDTVGTTT</sequence>
<dbReference type="EMBL" id="MK249199">
    <property type="protein sequence ID" value="QCQ84966.1"/>
    <property type="molecule type" value="Genomic_DNA"/>
</dbReference>
<accession>A0A4P8PLW9</accession>
<proteinExistence type="predicted"/>